<sequence length="1126" mass="124602">MAQYMLWHNKHNKLQSLVGLEGSLMALQNQIIIITIIMTSVLETKRTNNGCIHPSRVMAVIVMRLIVIVFVCVNHVYSSAQQSSHLRTTTFPSGPLYHVIVNQNNNDIIVGGRNAIYRLLGSDLSLIEQFKTGPVSDNLECPPPDLPCDTPKTQTDNDNQVLLVSHPVLLACGTAYQGMCYMLKADNISNYNQLYGPSNDTMSFVGSKTSSAAFFAPSSTGKGLVLFVANAYDGRPLHMSPPSVSSRRLHGYHLLSKSSENSYEMRPMPDIRDMSLAHNTSPSFSKVDFHPTYKQTFNVKYIYGFNHTHYAYFVSTQPINVRTQEYETKLIRICLKDNEFFSYMEMPLRCGPRDGTEHSSHKSKNIDYILATTGYLGKIGSHNPVNYDSLGIMSDSNADTLFLSMSVPTIGSSINTSIGSAICAFSMRQINKAFTEAARECFRGASDSRVHLLEIINGRKADCSHIQSDVTDSFCGTGQNPYIETSQVTSLAVDVHNTRTVAAIGTSDGVLSKVIIDETEESEKLLFEEKLSDNSNHQMVAPNPVFDKKRQNLYVLSGNKLVEMPFGSCKIYGTCSSCLSSGDPLNCGWCDNYCSTSEACDKPLLNHLDCLPEIYDFTPKSGPITGGTIVTITGDNLGQDWGAYENSNITVKIAGISCHVISWAMTKVQCRTDSVPKPVSDKIYIHVIDRKPKDKHHTYEIKGSVMSSEVFTYVEPEIMGINPSFGPYDGGTNITLIGHNLHIGSNRTILLSGVHCKEFENNSKFLKCTSGRLPSAATLSLPLDTSVKLFIDNSVLVINSNKTIHKPKTSIEKNEFMSAMVWSEFFEYRPNPRINSFEPNSTIKSGDTNITVSGVNLNSVANPRIKVNAFFGFDKQKRVEMEGQCWVNPLGTQMTCQTPDLNTTTPRLDITVSKETKLNFIMDGVDNTGLNGRLSRLIYYPDPTFHSFKDGLQVVWYEEPDLTIGGKDLHISYPIKILISSHQIPCNITPSNTINAISCRIHDINKKIWAVDGRKHPVFVKVGKISFSPGSMTFDYKPGILSVGSILGITFVTIVLIVLTVGLIYYYAQKNGISFLKQPIPSQFQVNYNRSASEGGSDRPPYVSQMSSIGTSNDTDIIALINVSFK</sequence>
<dbReference type="EMBL" id="CAJPIZ010000082">
    <property type="protein sequence ID" value="CAG2100363.1"/>
    <property type="molecule type" value="Genomic_DNA"/>
</dbReference>
<dbReference type="OrthoDB" id="6417648at2759"/>
<evidence type="ECO:0000256" key="8">
    <source>
        <dbReference type="ARBA" id="ARBA00023136"/>
    </source>
</evidence>
<dbReference type="Gene3D" id="2.60.40.10">
    <property type="entry name" value="Immunoglobulins"/>
    <property type="match status" value="3"/>
</dbReference>
<dbReference type="Gene3D" id="2.130.10.10">
    <property type="entry name" value="YVTN repeat-like/Quinoprotein amine dehydrogenase"/>
    <property type="match status" value="1"/>
</dbReference>
<evidence type="ECO:0000259" key="13">
    <source>
        <dbReference type="PROSITE" id="PS51004"/>
    </source>
</evidence>
<keyword evidence="7 12" id="KW-1133">Transmembrane helix</keyword>
<dbReference type="PANTHER" id="PTHR22625:SF61">
    <property type="entry name" value="HEPATOCYTE GROWTH FACTOR RECEPTOR"/>
    <property type="match status" value="1"/>
</dbReference>
<evidence type="ECO:0000256" key="2">
    <source>
        <dbReference type="ARBA" id="ARBA00010297"/>
    </source>
</evidence>
<feature type="transmembrane region" description="Helical" evidence="12">
    <location>
        <begin position="1046"/>
        <end position="1068"/>
    </location>
</feature>
<dbReference type="CDD" id="cd00603">
    <property type="entry name" value="IPT_PCSR"/>
    <property type="match status" value="1"/>
</dbReference>
<protein>
    <recommendedName>
        <fullName evidence="13">Sema domain-containing protein</fullName>
    </recommendedName>
</protein>
<dbReference type="InterPro" id="IPR015943">
    <property type="entry name" value="WD40/YVTN_repeat-like_dom_sf"/>
</dbReference>
<dbReference type="SUPFAM" id="SSF103575">
    <property type="entry name" value="Plexin repeat"/>
    <property type="match status" value="1"/>
</dbReference>
<dbReference type="InterPro" id="IPR002165">
    <property type="entry name" value="Plexin_repeat"/>
</dbReference>
<evidence type="ECO:0000256" key="7">
    <source>
        <dbReference type="ARBA" id="ARBA00022989"/>
    </source>
</evidence>
<keyword evidence="3 12" id="KW-0812">Transmembrane</keyword>
<evidence type="ECO:0000313" key="14">
    <source>
        <dbReference type="EMBL" id="CAD7619933.1"/>
    </source>
</evidence>
<evidence type="ECO:0000313" key="15">
    <source>
        <dbReference type="Proteomes" id="UP000759131"/>
    </source>
</evidence>
<dbReference type="InterPro" id="IPR014756">
    <property type="entry name" value="Ig_E-set"/>
</dbReference>
<reference evidence="14" key="1">
    <citation type="submission" date="2020-11" db="EMBL/GenBank/DDBJ databases">
        <authorList>
            <person name="Tran Van P."/>
        </authorList>
    </citation>
    <scope>NUCLEOTIDE SEQUENCE</scope>
</reference>
<dbReference type="InterPro" id="IPR013783">
    <property type="entry name" value="Ig-like_fold"/>
</dbReference>
<dbReference type="SUPFAM" id="SSF81296">
    <property type="entry name" value="E set domains"/>
    <property type="match status" value="3"/>
</dbReference>
<dbReference type="InterPro" id="IPR031148">
    <property type="entry name" value="Plexin"/>
</dbReference>
<keyword evidence="4" id="KW-0732">Signal</keyword>
<evidence type="ECO:0000256" key="10">
    <source>
        <dbReference type="ARBA" id="ARBA00023180"/>
    </source>
</evidence>
<dbReference type="CDD" id="cd11236">
    <property type="entry name" value="Sema_plexin_like"/>
    <property type="match status" value="1"/>
</dbReference>
<gene>
    <name evidence="14" type="ORF">OSB1V03_LOCUS430</name>
</gene>
<evidence type="ECO:0000256" key="3">
    <source>
        <dbReference type="ARBA" id="ARBA00022692"/>
    </source>
</evidence>
<evidence type="ECO:0000256" key="5">
    <source>
        <dbReference type="ARBA" id="ARBA00022737"/>
    </source>
</evidence>
<proteinExistence type="inferred from homology"/>
<keyword evidence="6" id="KW-0524">Neurogenesis</keyword>
<name>A0A7R9KBX3_9ACAR</name>
<dbReference type="PANTHER" id="PTHR22625">
    <property type="entry name" value="PLEXIN"/>
    <property type="match status" value="1"/>
</dbReference>
<keyword evidence="8 12" id="KW-0472">Membrane</keyword>
<dbReference type="EMBL" id="OC854657">
    <property type="protein sequence ID" value="CAD7619933.1"/>
    <property type="molecule type" value="Genomic_DNA"/>
</dbReference>
<dbReference type="Pfam" id="PF01403">
    <property type="entry name" value="Sema"/>
    <property type="match status" value="1"/>
</dbReference>
<keyword evidence="9" id="KW-1015">Disulfide bond</keyword>
<dbReference type="SMART" id="SM00630">
    <property type="entry name" value="Sema"/>
    <property type="match status" value="1"/>
</dbReference>
<dbReference type="Proteomes" id="UP000759131">
    <property type="component" value="Unassembled WGS sequence"/>
</dbReference>
<evidence type="ECO:0000256" key="6">
    <source>
        <dbReference type="ARBA" id="ARBA00022902"/>
    </source>
</evidence>
<evidence type="ECO:0000256" key="12">
    <source>
        <dbReference type="SAM" id="Phobius"/>
    </source>
</evidence>
<evidence type="ECO:0000256" key="1">
    <source>
        <dbReference type="ARBA" id="ARBA00004167"/>
    </source>
</evidence>
<dbReference type="SMART" id="SM00429">
    <property type="entry name" value="IPT"/>
    <property type="match status" value="3"/>
</dbReference>
<comment type="caution">
    <text evidence="11">Lacks conserved residue(s) required for the propagation of feature annotation.</text>
</comment>
<keyword evidence="5" id="KW-0677">Repeat</keyword>
<dbReference type="SMART" id="SM00423">
    <property type="entry name" value="PSI"/>
    <property type="match status" value="1"/>
</dbReference>
<feature type="transmembrane region" description="Helical" evidence="12">
    <location>
        <begin position="24"/>
        <end position="44"/>
    </location>
</feature>
<accession>A0A7R9KBX3</accession>
<keyword evidence="10" id="KW-0325">Glycoprotein</keyword>
<evidence type="ECO:0000256" key="4">
    <source>
        <dbReference type="ARBA" id="ARBA00022729"/>
    </source>
</evidence>
<dbReference type="AlphaFoldDB" id="A0A7R9KBX3"/>
<dbReference type="GO" id="GO:0002116">
    <property type="term" value="C:semaphorin receptor complex"/>
    <property type="evidence" value="ECO:0007669"/>
    <property type="project" value="TreeGrafter"/>
</dbReference>
<dbReference type="GO" id="GO:0007399">
    <property type="term" value="P:nervous system development"/>
    <property type="evidence" value="ECO:0007669"/>
    <property type="project" value="UniProtKB-KW"/>
</dbReference>
<dbReference type="PROSITE" id="PS51004">
    <property type="entry name" value="SEMA"/>
    <property type="match status" value="1"/>
</dbReference>
<dbReference type="InterPro" id="IPR036352">
    <property type="entry name" value="Semap_dom_sf"/>
</dbReference>
<dbReference type="Gene3D" id="3.30.1680.10">
    <property type="entry name" value="ligand-binding face of the semaphorins, domain 2"/>
    <property type="match status" value="1"/>
</dbReference>
<dbReference type="Pfam" id="PF01833">
    <property type="entry name" value="TIG"/>
    <property type="match status" value="3"/>
</dbReference>
<comment type="subcellular location">
    <subcellularLocation>
        <location evidence="1">Membrane</location>
        <topology evidence="1">Single-pass membrane protein</topology>
    </subcellularLocation>
</comment>
<organism evidence="14">
    <name type="scientific">Medioppia subpectinata</name>
    <dbReference type="NCBI Taxonomy" id="1979941"/>
    <lineage>
        <taxon>Eukaryota</taxon>
        <taxon>Metazoa</taxon>
        <taxon>Ecdysozoa</taxon>
        <taxon>Arthropoda</taxon>
        <taxon>Chelicerata</taxon>
        <taxon>Arachnida</taxon>
        <taxon>Acari</taxon>
        <taxon>Acariformes</taxon>
        <taxon>Sarcoptiformes</taxon>
        <taxon>Oribatida</taxon>
        <taxon>Brachypylina</taxon>
        <taxon>Oppioidea</taxon>
        <taxon>Oppiidae</taxon>
        <taxon>Medioppia</taxon>
    </lineage>
</organism>
<evidence type="ECO:0000256" key="11">
    <source>
        <dbReference type="PROSITE-ProRule" id="PRU00352"/>
    </source>
</evidence>
<dbReference type="Pfam" id="PF01437">
    <property type="entry name" value="PSI"/>
    <property type="match status" value="1"/>
</dbReference>
<feature type="transmembrane region" description="Helical" evidence="12">
    <location>
        <begin position="56"/>
        <end position="77"/>
    </location>
</feature>
<dbReference type="InterPro" id="IPR001627">
    <property type="entry name" value="Semap_dom"/>
</dbReference>
<dbReference type="InterPro" id="IPR016201">
    <property type="entry name" value="PSI"/>
</dbReference>
<dbReference type="GO" id="GO:0017154">
    <property type="term" value="F:semaphorin receptor activity"/>
    <property type="evidence" value="ECO:0007669"/>
    <property type="project" value="InterPro"/>
</dbReference>
<dbReference type="InterPro" id="IPR002909">
    <property type="entry name" value="IPT_dom"/>
</dbReference>
<keyword evidence="15" id="KW-1185">Reference proteome</keyword>
<dbReference type="SUPFAM" id="SSF101912">
    <property type="entry name" value="Sema domain"/>
    <property type="match status" value="1"/>
</dbReference>
<evidence type="ECO:0000256" key="9">
    <source>
        <dbReference type="ARBA" id="ARBA00023157"/>
    </source>
</evidence>
<feature type="domain" description="Sema" evidence="13">
    <location>
        <begin position="68"/>
        <end position="566"/>
    </location>
</feature>
<dbReference type="GO" id="GO:0005886">
    <property type="term" value="C:plasma membrane"/>
    <property type="evidence" value="ECO:0007669"/>
    <property type="project" value="TreeGrafter"/>
</dbReference>
<dbReference type="GO" id="GO:0030334">
    <property type="term" value="P:regulation of cell migration"/>
    <property type="evidence" value="ECO:0007669"/>
    <property type="project" value="TreeGrafter"/>
</dbReference>
<comment type="similarity">
    <text evidence="2">Belongs to the plexin family.</text>
</comment>